<comment type="caution">
    <text evidence="1">The sequence shown here is derived from an EMBL/GenBank/DDBJ whole genome shotgun (WGS) entry which is preliminary data.</text>
</comment>
<protein>
    <recommendedName>
        <fullName evidence="3">Exportin-1 C-terminal domain-containing protein</fullName>
    </recommendedName>
</protein>
<accession>A0A4S8IGV9</accession>
<name>A0A4S8IGV9_MUSBA</name>
<dbReference type="AlphaFoldDB" id="A0A4S8IGV9"/>
<gene>
    <name evidence="1" type="ORF">C4D60_Mb09t16090</name>
</gene>
<evidence type="ECO:0000313" key="2">
    <source>
        <dbReference type="Proteomes" id="UP000317650"/>
    </source>
</evidence>
<keyword evidence="2" id="KW-1185">Reference proteome</keyword>
<dbReference type="Proteomes" id="UP000317650">
    <property type="component" value="Chromosome 9"/>
</dbReference>
<evidence type="ECO:0000313" key="1">
    <source>
        <dbReference type="EMBL" id="THU47491.1"/>
    </source>
</evidence>
<sequence>MELWRRKRRKRRACTREKHWRTCERYPTAMAVASWFGLVYPKRHDVSSRGALFLFQGICQMFTNLRIQMLASQPMDQQQHLSLCFEKLMADVTRSLDSKNRDKFTQNLTIFRREFRV</sequence>
<proteinExistence type="predicted"/>
<reference evidence="1 2" key="1">
    <citation type="journal article" date="2019" name="Nat. Plants">
        <title>Genome sequencing of Musa balbisiana reveals subgenome evolution and function divergence in polyploid bananas.</title>
        <authorList>
            <person name="Yao X."/>
        </authorList>
    </citation>
    <scope>NUCLEOTIDE SEQUENCE [LARGE SCALE GENOMIC DNA]</scope>
    <source>
        <strain evidence="2">cv. DH-PKW</strain>
        <tissue evidence="1">Leaves</tissue>
    </source>
</reference>
<dbReference type="STRING" id="52838.A0A4S8IGV9"/>
<evidence type="ECO:0008006" key="3">
    <source>
        <dbReference type="Google" id="ProtNLM"/>
    </source>
</evidence>
<dbReference type="EMBL" id="PYDT01000010">
    <property type="protein sequence ID" value="THU47491.1"/>
    <property type="molecule type" value="Genomic_DNA"/>
</dbReference>
<organism evidence="1 2">
    <name type="scientific">Musa balbisiana</name>
    <name type="common">Banana</name>
    <dbReference type="NCBI Taxonomy" id="52838"/>
    <lineage>
        <taxon>Eukaryota</taxon>
        <taxon>Viridiplantae</taxon>
        <taxon>Streptophyta</taxon>
        <taxon>Embryophyta</taxon>
        <taxon>Tracheophyta</taxon>
        <taxon>Spermatophyta</taxon>
        <taxon>Magnoliopsida</taxon>
        <taxon>Liliopsida</taxon>
        <taxon>Zingiberales</taxon>
        <taxon>Musaceae</taxon>
        <taxon>Musa</taxon>
    </lineage>
</organism>